<sequence length="124" mass="13937">MSANKQMKDSRAPIRDSIQLWNAKKTCENVCSEKHESSHPHARQKPKARRMQEQVLASAAGSGSRNKREKYGGELEIKVEVVEVREPQNDARILQKKVCRKKQSSRDFAVMHAAAVVSCLPLAV</sequence>
<dbReference type="AlphaFoldDB" id="A0A811UYX1"/>
<comment type="caution">
    <text evidence="2">The sequence shown here is derived from an EMBL/GenBank/DDBJ whole genome shotgun (WGS) entry which is preliminary data.</text>
</comment>
<accession>A0A811UYX1</accession>
<evidence type="ECO:0000256" key="1">
    <source>
        <dbReference type="SAM" id="MobiDB-lite"/>
    </source>
</evidence>
<evidence type="ECO:0000313" key="2">
    <source>
        <dbReference type="EMBL" id="CAD7004419.1"/>
    </source>
</evidence>
<dbReference type="EMBL" id="CAJHJT010000034">
    <property type="protein sequence ID" value="CAD7004419.1"/>
    <property type="molecule type" value="Genomic_DNA"/>
</dbReference>
<feature type="compositionally biased region" description="Basic and acidic residues" evidence="1">
    <location>
        <begin position="30"/>
        <end position="39"/>
    </location>
</feature>
<evidence type="ECO:0000313" key="3">
    <source>
        <dbReference type="Proteomes" id="UP000606786"/>
    </source>
</evidence>
<dbReference type="Proteomes" id="UP000606786">
    <property type="component" value="Unassembled WGS sequence"/>
</dbReference>
<keyword evidence="3" id="KW-1185">Reference proteome</keyword>
<protein>
    <submittedName>
        <fullName evidence="2">(Mediterranean fruit fly) hypothetical protein</fullName>
    </submittedName>
</protein>
<feature type="compositionally biased region" description="Basic residues" evidence="1">
    <location>
        <begin position="40"/>
        <end position="49"/>
    </location>
</feature>
<proteinExistence type="predicted"/>
<feature type="region of interest" description="Disordered" evidence="1">
    <location>
        <begin position="30"/>
        <end position="70"/>
    </location>
</feature>
<gene>
    <name evidence="2" type="ORF">CCAP1982_LOCUS12828</name>
</gene>
<name>A0A811UYX1_CERCA</name>
<organism evidence="2 3">
    <name type="scientific">Ceratitis capitata</name>
    <name type="common">Mediterranean fruit fly</name>
    <name type="synonym">Tephritis capitata</name>
    <dbReference type="NCBI Taxonomy" id="7213"/>
    <lineage>
        <taxon>Eukaryota</taxon>
        <taxon>Metazoa</taxon>
        <taxon>Ecdysozoa</taxon>
        <taxon>Arthropoda</taxon>
        <taxon>Hexapoda</taxon>
        <taxon>Insecta</taxon>
        <taxon>Pterygota</taxon>
        <taxon>Neoptera</taxon>
        <taxon>Endopterygota</taxon>
        <taxon>Diptera</taxon>
        <taxon>Brachycera</taxon>
        <taxon>Muscomorpha</taxon>
        <taxon>Tephritoidea</taxon>
        <taxon>Tephritidae</taxon>
        <taxon>Ceratitis</taxon>
        <taxon>Ceratitis</taxon>
    </lineage>
</organism>
<reference evidence="2" key="1">
    <citation type="submission" date="2020-11" db="EMBL/GenBank/DDBJ databases">
        <authorList>
            <person name="Whitehead M."/>
        </authorList>
    </citation>
    <scope>NUCLEOTIDE SEQUENCE</scope>
    <source>
        <strain evidence="2">EGII</strain>
    </source>
</reference>